<feature type="compositionally biased region" description="Polar residues" evidence="11">
    <location>
        <begin position="834"/>
        <end position="845"/>
    </location>
</feature>
<evidence type="ECO:0000256" key="12">
    <source>
        <dbReference type="SAM" id="Phobius"/>
    </source>
</evidence>
<dbReference type="InterPro" id="IPR045863">
    <property type="entry name" value="CorA_TM1_TM2"/>
</dbReference>
<evidence type="ECO:0000256" key="5">
    <source>
        <dbReference type="ARBA" id="ARBA00022692"/>
    </source>
</evidence>
<feature type="region of interest" description="Disordered" evidence="11">
    <location>
        <begin position="1"/>
        <end position="24"/>
    </location>
</feature>
<dbReference type="EMBL" id="KZ678628">
    <property type="protein sequence ID" value="PSR77954.1"/>
    <property type="molecule type" value="Genomic_DNA"/>
</dbReference>
<evidence type="ECO:0000256" key="4">
    <source>
        <dbReference type="ARBA" id="ARBA00007920"/>
    </source>
</evidence>
<protein>
    <recommendedName>
        <fullName evidence="13">DUF676 domain-containing protein</fullName>
    </recommendedName>
</protein>
<keyword evidence="15" id="KW-1185">Reference proteome</keyword>
<sequence>MTTTSINPAIPGAASQDFSDENAHDPNRAEFAEHILHQDHQSFTARVAATDVGDTVSHRTSTSTSGRDAEAGFAQVDGEIRGSGYNETNVDIITVPCPGADPIETWNRDPLPDVYLGLGPASGMDNQPALKTLAGDTILTPGLGGNFPKAAHLWVRQELRHCASTARVLLYRHRELFEGVSLDILAQDLLKNVLALRDANNQRRPIFFLAHSIGGLVVKKALLIARTDDRYRNIFYRCHGISFFATPHRGSSYMSSNNLSYSIQHLLCLQQPLPRSIAREITVNNKDLLALHEAFTDIVSEICIWTFYETIDSELAGFGTGPFADDVSFRAPLVSIKSALVGVRQEVIYSSLESNHTNCASFGHKNPRTLAIFLQDLTSAVAKAEALSRTVHHPLKLEKHVKVEIFGFYKDPDHSVAASEAEVRLYVTKYRLAEFLRKGPEKCLRARLGRAPKRTRHRPSSAGKQEGQEGIVANLRNLVSKTLSPAPSEQDHVESPDIVITPASNIMPSPVRSDEDLSAPLREQRHRLTMPVPASSGLKRPFSRAKDGTATTSSDPTGYTHSSDDSPAPNPALRNNKRHNNNSDTSQTGSGIALRPVKRPARRIEALEQDLGTGFSRPNLSQRKFMWVHVPFTNPVWVRDIFNTLSETYKQDFSRLFSNDHWVSRHVQGRHSQSQPSFVKPAVNFIPADSASSHYPSPQHSKSGSRTSSPDSAYLYLYLPYLHFERYRHMVQRRNLISKRMAHGRARPVPKEIANLESVELRVVWKYLGHDPPLNGRRTLDQFGYPSLRDTHARDDDQMLYKLTREDESPPLSLGEVRRRRRQQQQQQHDDASPRTSGRFSADQESITREKEDASPPDKEREELSRLRNGNLLMVDQLWLWVLDSTTLTTFFPKRESHPAEGALFQQADLRNSVYQELNGDLTGRCENALDLAAFVALHATERMTTNLKKFRMQTFNHAEVDSDSDPEDNTTASIKKRHKREIERAEQENRENTSALLELRDMEDELKTLQRLFDTQVIVIGKMLDIYTSDNLKDLTHYGQAYLNEALDRLAEYKTQAAEMLERVAATRGDYEKLLEMAQRQAQVDDVRWSRLQTELASSQNLSVMIFTIFTVIFLPLSFFTSLFGMNTSEWAGSDSAYPTLGFIGAISLPASLILIGATLIAAFSSHVQVVFKIIFRWLHSMWNAGLGVVQVLEPKASRMATEAKKAARKREEWEKKVQRRKERAYDYWATVRPRRTMEKEEMNIDE</sequence>
<proteinExistence type="inferred from homology"/>
<dbReference type="PANTHER" id="PTHR48182">
    <property type="entry name" value="PROTEIN SERAC1"/>
    <property type="match status" value="1"/>
</dbReference>
<dbReference type="InterPro" id="IPR002523">
    <property type="entry name" value="MgTranspt_CorA/ZnTranspt_ZntB"/>
</dbReference>
<dbReference type="InParanoid" id="A0A2T2ZVQ9"/>
<evidence type="ECO:0000256" key="6">
    <source>
        <dbReference type="ARBA" id="ARBA00022824"/>
    </source>
</evidence>
<dbReference type="SUPFAM" id="SSF53474">
    <property type="entry name" value="alpha/beta-Hydrolases"/>
    <property type="match status" value="1"/>
</dbReference>
<feature type="compositionally biased region" description="Basic and acidic residues" evidence="11">
    <location>
        <begin position="981"/>
        <end position="990"/>
    </location>
</feature>
<comment type="subcellular location">
    <subcellularLocation>
        <location evidence="3">Endoplasmic reticulum</location>
    </subcellularLocation>
    <subcellularLocation>
        <location evidence="1">Membrane</location>
        <topology evidence="1">Multi-pass membrane protein</topology>
    </subcellularLocation>
    <subcellularLocation>
        <location evidence="2">Mitochondrion</location>
    </subcellularLocation>
</comment>
<evidence type="ECO:0000259" key="13">
    <source>
        <dbReference type="Pfam" id="PF05057"/>
    </source>
</evidence>
<dbReference type="GO" id="GO:0005783">
    <property type="term" value="C:endoplasmic reticulum"/>
    <property type="evidence" value="ECO:0007669"/>
    <property type="project" value="UniProtKB-SubCell"/>
</dbReference>
<organism evidence="14 15">
    <name type="scientific">Coniella lustricola</name>
    <dbReference type="NCBI Taxonomy" id="2025994"/>
    <lineage>
        <taxon>Eukaryota</taxon>
        <taxon>Fungi</taxon>
        <taxon>Dikarya</taxon>
        <taxon>Ascomycota</taxon>
        <taxon>Pezizomycotina</taxon>
        <taxon>Sordariomycetes</taxon>
        <taxon>Sordariomycetidae</taxon>
        <taxon>Diaporthales</taxon>
        <taxon>Schizoparmaceae</taxon>
        <taxon>Coniella</taxon>
    </lineage>
</organism>
<dbReference type="SUPFAM" id="SSF144083">
    <property type="entry name" value="Magnesium transport protein CorA, transmembrane region"/>
    <property type="match status" value="1"/>
</dbReference>
<feature type="region of interest" description="Disordered" evidence="11">
    <location>
        <begin position="449"/>
        <end position="470"/>
    </location>
</feature>
<feature type="compositionally biased region" description="Polar residues" evidence="11">
    <location>
        <begin position="549"/>
        <end position="561"/>
    </location>
</feature>
<evidence type="ECO:0000256" key="11">
    <source>
        <dbReference type="SAM" id="MobiDB-lite"/>
    </source>
</evidence>
<evidence type="ECO:0000256" key="1">
    <source>
        <dbReference type="ARBA" id="ARBA00004141"/>
    </source>
</evidence>
<dbReference type="OrthoDB" id="361039at2759"/>
<keyword evidence="9 12" id="KW-0472">Membrane</keyword>
<evidence type="ECO:0000313" key="14">
    <source>
        <dbReference type="EMBL" id="PSR77954.1"/>
    </source>
</evidence>
<feature type="region of interest" description="Disordered" evidence="11">
    <location>
        <begin position="960"/>
        <end position="990"/>
    </location>
</feature>
<gene>
    <name evidence="14" type="ORF">BD289DRAFT_377235</name>
</gene>
<keyword evidence="10" id="KW-0175">Coiled coil</keyword>
<evidence type="ECO:0000256" key="2">
    <source>
        <dbReference type="ARBA" id="ARBA00004173"/>
    </source>
</evidence>
<feature type="transmembrane region" description="Helical" evidence="12">
    <location>
        <begin position="1103"/>
        <end position="1126"/>
    </location>
</feature>
<dbReference type="GO" id="GO:0016020">
    <property type="term" value="C:membrane"/>
    <property type="evidence" value="ECO:0007669"/>
    <property type="project" value="UniProtKB-SubCell"/>
</dbReference>
<dbReference type="InterPro" id="IPR007751">
    <property type="entry name" value="DUF676_lipase-like"/>
</dbReference>
<keyword evidence="7 12" id="KW-1133">Transmembrane helix</keyword>
<feature type="region of interest" description="Disordered" evidence="11">
    <location>
        <begin position="690"/>
        <end position="709"/>
    </location>
</feature>
<evidence type="ECO:0000256" key="8">
    <source>
        <dbReference type="ARBA" id="ARBA00023128"/>
    </source>
</evidence>
<keyword evidence="8" id="KW-0496">Mitochondrion</keyword>
<dbReference type="Pfam" id="PF01544">
    <property type="entry name" value="CorA"/>
    <property type="match status" value="1"/>
</dbReference>
<name>A0A2T2ZVQ9_9PEZI</name>
<evidence type="ECO:0000313" key="15">
    <source>
        <dbReference type="Proteomes" id="UP000241462"/>
    </source>
</evidence>
<feature type="domain" description="DUF676" evidence="13">
    <location>
        <begin position="138"/>
        <end position="266"/>
    </location>
</feature>
<dbReference type="Gene3D" id="1.20.58.340">
    <property type="entry name" value="Magnesium transport protein CorA, transmembrane region"/>
    <property type="match status" value="1"/>
</dbReference>
<dbReference type="PANTHER" id="PTHR48182:SF2">
    <property type="entry name" value="PROTEIN SERAC1"/>
    <property type="match status" value="1"/>
</dbReference>
<dbReference type="GO" id="GO:0005739">
    <property type="term" value="C:mitochondrion"/>
    <property type="evidence" value="ECO:0007669"/>
    <property type="project" value="UniProtKB-SubCell"/>
</dbReference>
<evidence type="ECO:0000256" key="7">
    <source>
        <dbReference type="ARBA" id="ARBA00022989"/>
    </source>
</evidence>
<evidence type="ECO:0000256" key="10">
    <source>
        <dbReference type="SAM" id="Coils"/>
    </source>
</evidence>
<evidence type="ECO:0000256" key="9">
    <source>
        <dbReference type="ARBA" id="ARBA00023136"/>
    </source>
</evidence>
<feature type="compositionally biased region" description="Basic residues" evidence="11">
    <location>
        <begin position="449"/>
        <end position="459"/>
    </location>
</feature>
<comment type="similarity">
    <text evidence="4">Belongs to the putative lipase ROG1 family.</text>
</comment>
<dbReference type="Gene3D" id="3.40.50.1820">
    <property type="entry name" value="alpha/beta hydrolase"/>
    <property type="match status" value="1"/>
</dbReference>
<keyword evidence="5 12" id="KW-0812">Transmembrane</keyword>
<feature type="coiled-coil region" evidence="10">
    <location>
        <begin position="1198"/>
        <end position="1225"/>
    </location>
</feature>
<accession>A0A2T2ZVQ9</accession>
<feature type="transmembrane region" description="Helical" evidence="12">
    <location>
        <begin position="1138"/>
        <end position="1165"/>
    </location>
</feature>
<dbReference type="Pfam" id="PF05057">
    <property type="entry name" value="DUF676"/>
    <property type="match status" value="1"/>
</dbReference>
<dbReference type="GO" id="GO:0046873">
    <property type="term" value="F:metal ion transmembrane transporter activity"/>
    <property type="evidence" value="ECO:0007669"/>
    <property type="project" value="InterPro"/>
</dbReference>
<feature type="region of interest" description="Disordered" evidence="11">
    <location>
        <begin position="483"/>
        <end position="600"/>
    </location>
</feature>
<feature type="compositionally biased region" description="Basic and acidic residues" evidence="11">
    <location>
        <begin position="846"/>
        <end position="864"/>
    </location>
</feature>
<dbReference type="Proteomes" id="UP000241462">
    <property type="component" value="Unassembled WGS sequence"/>
</dbReference>
<evidence type="ECO:0000256" key="3">
    <source>
        <dbReference type="ARBA" id="ARBA00004240"/>
    </source>
</evidence>
<dbReference type="AlphaFoldDB" id="A0A2T2ZVQ9"/>
<dbReference type="InterPro" id="IPR052374">
    <property type="entry name" value="SERAC1"/>
</dbReference>
<dbReference type="InterPro" id="IPR029058">
    <property type="entry name" value="AB_hydrolase_fold"/>
</dbReference>
<feature type="region of interest" description="Disordered" evidence="11">
    <location>
        <begin position="802"/>
        <end position="864"/>
    </location>
</feature>
<reference evidence="14 15" key="1">
    <citation type="journal article" date="2018" name="Mycol. Prog.">
        <title>Coniella lustricola, a new species from submerged detritus.</title>
        <authorList>
            <person name="Raudabaugh D.B."/>
            <person name="Iturriaga T."/>
            <person name="Carver A."/>
            <person name="Mondo S."/>
            <person name="Pangilinan J."/>
            <person name="Lipzen A."/>
            <person name="He G."/>
            <person name="Amirebrahimi M."/>
            <person name="Grigoriev I.V."/>
            <person name="Miller A.N."/>
        </authorList>
    </citation>
    <scope>NUCLEOTIDE SEQUENCE [LARGE SCALE GENOMIC DNA]</scope>
    <source>
        <strain evidence="14 15">B22-T-1</strain>
    </source>
</reference>
<keyword evidence="6" id="KW-0256">Endoplasmic reticulum</keyword>